<feature type="region of interest" description="Disordered" evidence="8">
    <location>
        <begin position="1511"/>
        <end position="1586"/>
    </location>
</feature>
<feature type="compositionally biased region" description="Polar residues" evidence="8">
    <location>
        <begin position="126"/>
        <end position="142"/>
    </location>
</feature>
<feature type="region of interest" description="Disordered" evidence="8">
    <location>
        <begin position="1350"/>
        <end position="1378"/>
    </location>
</feature>
<dbReference type="PANTHER" id="PTHR18896">
    <property type="entry name" value="PHOSPHOLIPASE D"/>
    <property type="match status" value="1"/>
</dbReference>
<dbReference type="InterPro" id="IPR016555">
    <property type="entry name" value="PLipase_D_euk"/>
</dbReference>
<dbReference type="GO" id="GO:0004630">
    <property type="term" value="F:phospholipase D activity"/>
    <property type="evidence" value="ECO:0007669"/>
    <property type="project" value="UniProtKB-UniRule"/>
</dbReference>
<evidence type="ECO:0000256" key="4">
    <source>
        <dbReference type="ARBA" id="ARBA00022801"/>
    </source>
</evidence>
<feature type="compositionally biased region" description="Polar residues" evidence="8">
    <location>
        <begin position="90"/>
        <end position="114"/>
    </location>
</feature>
<dbReference type="Pfam" id="PF13091">
    <property type="entry name" value="PLDc_2"/>
    <property type="match status" value="1"/>
</dbReference>
<feature type="compositionally biased region" description="Basic and acidic residues" evidence="8">
    <location>
        <begin position="21"/>
        <end position="32"/>
    </location>
</feature>
<evidence type="ECO:0000256" key="1">
    <source>
        <dbReference type="ARBA" id="ARBA00000798"/>
    </source>
</evidence>
<keyword evidence="6" id="KW-0443">Lipid metabolism</keyword>
<protein>
    <recommendedName>
        <fullName evidence="7">Phospholipase</fullName>
        <ecNumber evidence="7">3.1.4.4</ecNumber>
    </recommendedName>
</protein>
<feature type="region of interest" description="Disordered" evidence="8">
    <location>
        <begin position="1224"/>
        <end position="1264"/>
    </location>
</feature>
<organism evidence="10">
    <name type="scientific">Cyberlindnera fabianii</name>
    <name type="common">Yeast</name>
    <name type="synonym">Hansenula fabianii</name>
    <dbReference type="NCBI Taxonomy" id="36022"/>
    <lineage>
        <taxon>Eukaryota</taxon>
        <taxon>Fungi</taxon>
        <taxon>Dikarya</taxon>
        <taxon>Ascomycota</taxon>
        <taxon>Saccharomycotina</taxon>
        <taxon>Saccharomycetes</taxon>
        <taxon>Phaffomycetales</taxon>
        <taxon>Phaffomycetaceae</taxon>
        <taxon>Cyberlindnera</taxon>
    </lineage>
</organism>
<evidence type="ECO:0000256" key="6">
    <source>
        <dbReference type="ARBA" id="ARBA00023098"/>
    </source>
</evidence>
<dbReference type="EC" id="3.1.4.4" evidence="7"/>
<evidence type="ECO:0000256" key="5">
    <source>
        <dbReference type="ARBA" id="ARBA00022963"/>
    </source>
</evidence>
<evidence type="ECO:0000256" key="8">
    <source>
        <dbReference type="SAM" id="MobiDB-lite"/>
    </source>
</evidence>
<comment type="catalytic activity">
    <reaction evidence="1 7">
        <text>a 1,2-diacyl-sn-glycero-3-phosphocholine + H2O = a 1,2-diacyl-sn-glycero-3-phosphate + choline + H(+)</text>
        <dbReference type="Rhea" id="RHEA:14445"/>
        <dbReference type="ChEBI" id="CHEBI:15354"/>
        <dbReference type="ChEBI" id="CHEBI:15377"/>
        <dbReference type="ChEBI" id="CHEBI:15378"/>
        <dbReference type="ChEBI" id="CHEBI:57643"/>
        <dbReference type="ChEBI" id="CHEBI:58608"/>
        <dbReference type="EC" id="3.1.4.4"/>
    </reaction>
</comment>
<feature type="compositionally biased region" description="Polar residues" evidence="8">
    <location>
        <begin position="1234"/>
        <end position="1244"/>
    </location>
</feature>
<feature type="compositionally biased region" description="Basic and acidic residues" evidence="8">
    <location>
        <begin position="1245"/>
        <end position="1259"/>
    </location>
</feature>
<comment type="similarity">
    <text evidence="2 7">Belongs to the phospholipase D family.</text>
</comment>
<feature type="compositionally biased region" description="Basic and acidic residues" evidence="8">
    <location>
        <begin position="63"/>
        <end position="77"/>
    </location>
</feature>
<dbReference type="VEuPathDB" id="FungiDB:BON22_2344"/>
<feature type="domain" description="PLD phosphodiesterase" evidence="9">
    <location>
        <begin position="724"/>
        <end position="751"/>
    </location>
</feature>
<dbReference type="SMART" id="SM00155">
    <property type="entry name" value="PLDc"/>
    <property type="match status" value="2"/>
</dbReference>
<dbReference type="CDD" id="cd09141">
    <property type="entry name" value="PLDc_vPLD1_2_yPLD_like_2"/>
    <property type="match status" value="1"/>
</dbReference>
<keyword evidence="3" id="KW-0677">Repeat</keyword>
<dbReference type="PROSITE" id="PS50035">
    <property type="entry name" value="PLD"/>
    <property type="match status" value="2"/>
</dbReference>
<evidence type="ECO:0000256" key="7">
    <source>
        <dbReference type="PIRNR" id="PIRNR009376"/>
    </source>
</evidence>
<sequence>MALSELDQNAVQGSTTTKPRPAHESKNSENDPRSAGPASVNSDQGGLFQPESIGNKFSWNADVLHRFEDDEQREGSAPERPLSPRHVDSDFQNGTTNYAANGQENGQPNGQANGHANGHSPALASGLNNESPHTPNVQGQVDSPTWLRKFSKLPSGFASNETWKDWGRALKFGRRRDTLQQQQYSKEHPQDASDEATRMRASNLVTSLLSGAPAAMFLASSFQKDEHGTRRAPLLLSLLSVELQDVTPPGSRHSKYKLYMEYGVGENRLKWTVMKDLRDFISLHSRLKISLFQSKNFKGAKKVDLPKFPRYYKSSNDPVAHTGNQRTLNNKYLSTSVRTTNGNGHANYNDTTNPSQHQQRTLRQSSVGSTHSNGSGGFFRDRLHAIASMVSGDDHEGTELQHHLDENARAYRAKLQEYLDQLILTLALRPQSNKLFQFFELSPIGVMLSYETGYQGKQGYLIVGSSSKAQGWRVGHLRASDIKQMVERHTSKWFLVRNSYVMYVSDIYSTTPLDVFLVDSQFKITFSGSEDCDGGDNESFYDDGMSLMSHEGSKFKKRIPHFTIKLENSERELKVISKSENQARLWVHSLQTMQKNAIWSKKQRFGSFAPVRKNCFAQWFVDGRDYMWAVSSAMEMAKDVIYIHDWWLSPELYMRRPANGNQEWRIDRILKRKAEQGVKIFVIIYRNVGSTVVTDSLWTKHSLIDLHPNIHVIRSPNQWLQNTYFWAHHEKLCMIDHTVGFVGGIDLCYGRYDTPDHVLVDDSQFDFASNQSPTENSVKFQTFPGKDYSNPRIKDFYDLDKPYESMYDRQTTPRMPWHDVHMVVAGQPARDLSRHFVQRWNYLLRQKRPSRPTPILTPPPEFNPEDLDRFNLSGSCEVQILRSAGNWSLGLKHTEHSIQSAYLKLIETSEHYIYIENQFFITSSAFDGTVIENRIGDALVDRIIRAHNEKKKWKAFIVIPLMPGFESEVDEAEGSAVRVIMECQYKSISRTGTSIFAKLKKMKINPYDYIQFYSLRKWGRIGEDRKLVSEQLYIHAKILIVDDRTALIGSANINERSQRGNRDSEVAAVVRDTEVVNSTMDDKPYKAARFAHTLRMRLMREHLGVDVDILDIVERRFNKIEELAKKTKTGQGSKTNNFTTKDYEVGSSMVELASRDVLNMPEGTKRWKNFQNSAGATAQGNDEKYNQINKEDAKENLPQHLQEKSHEPVPLLFHSFNNRAREENAGIRDKKQYSSDARITNNQQQHRDDVEGRGADHMDSTSYQKQKIDAAKTLKKWAKESMVNSSTSVFLPNVSQVLEFLDDTELIKNPESLTDEEEIIIAERNQERWDMLKRVAYLQRVAAKYKVQADEENRKRQKTGLSPLFENREHEEPVETVDGVSDSAASNLAAGGVLPEQPTGDTKEPHGEIEDLPGDNIPVISLDSDGIKTLLDSINDSGNPSKFNKLIDPYCFQDPLSESFYEDVWFENAYRNTLLFREVFHCQPDDTVVTWNEYKTFTKLNTAFMLAQDQDASRRMKPTLTNSTDGDRSTLGLPRPRDNSVRTPDFNEMRRDSVLGNVPTESQLREESPDLDASPASTAPKRGKSGAYAFRKRSPLGGVSVFDRETADKLLSEIQGHLVLFPVDWLYKEVEGGNWFYNMDRIPPLEIYD</sequence>
<dbReference type="PIRSF" id="PIRSF009376">
    <property type="entry name" value="Phospholipase_D_euk"/>
    <property type="match status" value="1"/>
</dbReference>
<dbReference type="InterPro" id="IPR025202">
    <property type="entry name" value="PLD-like_dom"/>
</dbReference>
<dbReference type="SUPFAM" id="SSF56024">
    <property type="entry name" value="Phospholipase D/nuclease"/>
    <property type="match status" value="2"/>
</dbReference>
<accession>A0A061AR68</accession>
<gene>
    <name evidence="10" type="ORF">CYFA0S_04e01904g</name>
</gene>
<dbReference type="InterPro" id="IPR001736">
    <property type="entry name" value="PLipase_D/transphosphatidylase"/>
</dbReference>
<feature type="domain" description="PLD phosphodiesterase" evidence="9">
    <location>
        <begin position="1030"/>
        <end position="1057"/>
    </location>
</feature>
<dbReference type="InterPro" id="IPR015679">
    <property type="entry name" value="PLipase_D_fam"/>
</dbReference>
<dbReference type="GO" id="GO:0006654">
    <property type="term" value="P:phosphatidic acid biosynthetic process"/>
    <property type="evidence" value="ECO:0007669"/>
    <property type="project" value="InterPro"/>
</dbReference>
<evidence type="ECO:0000259" key="9">
    <source>
        <dbReference type="PROSITE" id="PS50035"/>
    </source>
</evidence>
<dbReference type="GO" id="GO:0035556">
    <property type="term" value="P:intracellular signal transduction"/>
    <property type="evidence" value="ECO:0007669"/>
    <property type="project" value="InterPro"/>
</dbReference>
<dbReference type="Pfam" id="PF00614">
    <property type="entry name" value="PLDc"/>
    <property type="match status" value="1"/>
</dbReference>
<dbReference type="PANTHER" id="PTHR18896:SF76">
    <property type="entry name" value="PHOSPHOLIPASE"/>
    <property type="match status" value="1"/>
</dbReference>
<dbReference type="GO" id="GO:0009395">
    <property type="term" value="P:phospholipid catabolic process"/>
    <property type="evidence" value="ECO:0007669"/>
    <property type="project" value="TreeGrafter"/>
</dbReference>
<dbReference type="PhylomeDB" id="A0A061AR68"/>
<evidence type="ECO:0000313" key="10">
    <source>
        <dbReference type="EMBL" id="CDR40023.1"/>
    </source>
</evidence>
<feature type="region of interest" description="Disordered" evidence="8">
    <location>
        <begin position="338"/>
        <end position="374"/>
    </location>
</feature>
<keyword evidence="4 7" id="KW-0378">Hydrolase</keyword>
<name>A0A061AR68_CYBFA</name>
<feature type="compositionally biased region" description="Basic and acidic residues" evidence="8">
    <location>
        <begin position="1535"/>
        <end position="1553"/>
    </location>
</feature>
<dbReference type="Gene3D" id="3.30.870.10">
    <property type="entry name" value="Endonuclease Chain A"/>
    <property type="match status" value="2"/>
</dbReference>
<evidence type="ECO:0000256" key="2">
    <source>
        <dbReference type="ARBA" id="ARBA00008664"/>
    </source>
</evidence>
<keyword evidence="5 7" id="KW-0442">Lipid degradation</keyword>
<feature type="compositionally biased region" description="Polar residues" evidence="8">
    <location>
        <begin position="1"/>
        <end position="18"/>
    </location>
</feature>
<evidence type="ECO:0000256" key="3">
    <source>
        <dbReference type="ARBA" id="ARBA00022737"/>
    </source>
</evidence>
<feature type="compositionally biased region" description="Basic and acidic residues" evidence="8">
    <location>
        <begin position="1224"/>
        <end position="1233"/>
    </location>
</feature>
<dbReference type="CDD" id="cd01254">
    <property type="entry name" value="PH_PLD"/>
    <property type="match status" value="1"/>
</dbReference>
<dbReference type="CDD" id="cd09138">
    <property type="entry name" value="PLDc_vPLD1_2_yPLD_like_1"/>
    <property type="match status" value="1"/>
</dbReference>
<dbReference type="OrthoDB" id="14911at2759"/>
<reference evidence="10" key="1">
    <citation type="journal article" date="2014" name="Genome Announc.">
        <title>Genome sequence of the yeast Cyberlindnera fabianii (Hansenula fabianii).</title>
        <authorList>
            <person name="Freel K.C."/>
            <person name="Sarilar V."/>
            <person name="Neuveglise C."/>
            <person name="Devillers H."/>
            <person name="Friedrich A."/>
            <person name="Schacherer J."/>
        </authorList>
    </citation>
    <scope>NUCLEOTIDE SEQUENCE</scope>
    <source>
        <strain evidence="10">YJS4271</strain>
    </source>
</reference>
<dbReference type="EMBL" id="LK052889">
    <property type="protein sequence ID" value="CDR40023.1"/>
    <property type="molecule type" value="Genomic_DNA"/>
</dbReference>
<feature type="compositionally biased region" description="Polar residues" evidence="8">
    <location>
        <begin position="338"/>
        <end position="373"/>
    </location>
</feature>
<proteinExistence type="inferred from homology"/>
<feature type="region of interest" description="Disordered" evidence="8">
    <location>
        <begin position="1"/>
        <end position="142"/>
    </location>
</feature>
<dbReference type="FunFam" id="3.30.870.10:FF:000011">
    <property type="entry name" value="Phospholipase"/>
    <property type="match status" value="1"/>
</dbReference>